<feature type="domain" description="NACHT" evidence="1">
    <location>
        <begin position="122"/>
        <end position="290"/>
    </location>
</feature>
<dbReference type="InterPro" id="IPR027417">
    <property type="entry name" value="P-loop_NTPase"/>
</dbReference>
<comment type="caution">
    <text evidence="2">The sequence shown here is derived from an EMBL/GenBank/DDBJ whole genome shotgun (WGS) entry which is preliminary data.</text>
</comment>
<dbReference type="PANTHER" id="PTHR46844:SF1">
    <property type="entry name" value="SLR5058 PROTEIN"/>
    <property type="match status" value="1"/>
</dbReference>
<name>A0A7W7PZ28_9PSEU</name>
<evidence type="ECO:0000259" key="1">
    <source>
        <dbReference type="Pfam" id="PF05729"/>
    </source>
</evidence>
<dbReference type="PANTHER" id="PTHR46844">
    <property type="entry name" value="SLR5058 PROTEIN"/>
    <property type="match status" value="1"/>
</dbReference>
<gene>
    <name evidence="2" type="ORF">FHR82_000172</name>
</gene>
<dbReference type="InterPro" id="IPR007111">
    <property type="entry name" value="NACHT_NTPase"/>
</dbReference>
<evidence type="ECO:0000313" key="3">
    <source>
        <dbReference type="Proteomes" id="UP000520767"/>
    </source>
</evidence>
<evidence type="ECO:0000313" key="2">
    <source>
        <dbReference type="EMBL" id="MBB4903962.1"/>
    </source>
</evidence>
<proteinExistence type="predicted"/>
<protein>
    <submittedName>
        <fullName evidence="2">Tetratricopeptide (TPR) repeat protein</fullName>
    </submittedName>
</protein>
<accession>A0A7W7PZ28</accession>
<organism evidence="2 3">
    <name type="scientific">Actinophytocola algeriensis</name>
    <dbReference type="NCBI Taxonomy" id="1768010"/>
    <lineage>
        <taxon>Bacteria</taxon>
        <taxon>Bacillati</taxon>
        <taxon>Actinomycetota</taxon>
        <taxon>Actinomycetes</taxon>
        <taxon>Pseudonocardiales</taxon>
        <taxon>Pseudonocardiaceae</taxon>
    </lineage>
</organism>
<dbReference type="EMBL" id="JACHJQ010000001">
    <property type="protein sequence ID" value="MBB4903962.1"/>
    <property type="molecule type" value="Genomic_DNA"/>
</dbReference>
<dbReference type="InterPro" id="IPR011990">
    <property type="entry name" value="TPR-like_helical_dom_sf"/>
</dbReference>
<dbReference type="Pfam" id="PF05729">
    <property type="entry name" value="NACHT"/>
    <property type="match status" value="1"/>
</dbReference>
<keyword evidence="3" id="KW-1185">Reference proteome</keyword>
<dbReference type="AlphaFoldDB" id="A0A7W7PZ28"/>
<dbReference type="Gene3D" id="1.25.40.10">
    <property type="entry name" value="Tetratricopeptide repeat domain"/>
    <property type="match status" value="1"/>
</dbReference>
<reference evidence="2 3" key="1">
    <citation type="submission" date="2020-08" db="EMBL/GenBank/DDBJ databases">
        <title>Genomic Encyclopedia of Type Strains, Phase III (KMG-III): the genomes of soil and plant-associated and newly described type strains.</title>
        <authorList>
            <person name="Whitman W."/>
        </authorList>
    </citation>
    <scope>NUCLEOTIDE SEQUENCE [LARGE SCALE GENOMIC DNA]</scope>
    <source>
        <strain evidence="2 3">CECT 8960</strain>
    </source>
</reference>
<dbReference type="RefSeq" id="WP_184808276.1">
    <property type="nucleotide sequence ID" value="NZ_JACHJQ010000001.1"/>
</dbReference>
<dbReference type="Gene3D" id="3.40.50.300">
    <property type="entry name" value="P-loop containing nucleotide triphosphate hydrolases"/>
    <property type="match status" value="1"/>
</dbReference>
<sequence length="1128" mass="123132">MVDWRNEISGHVTGPVVQAGSIDQVTLHMGTAEEQNVPPLTSWADRPPLTPALRDLLEAQLQATEPLPYRLLGVKQPTLTEVYVRQYVRTTQTERSQESDHKPQHEERILNVTDALNGSGHLLITGDPGSGKSTVGYMYVRQIAELWLTDGHPGPPPLAEPVLPLRIPARALVENKAWAELLAAGTEETLGGLLSQRPKPEVLARRSLGARWLVFIDGLDEITEPEARARLITTLVHQIRRNTDQRLVITTRQLPKAEMDPLDKAGVATVVIQPFGRSGLAEFANHWFRAQSPIDYTGRAEDFLSQAHDSRLRDLLRNPLLATIAAIAKTLEPGRPLPNSRMRLYERFMTYLLDDHPRRRDTLADLRRSLHTTPDRLALVEWAHQHRVEIIEHMAAGRMHAESLLDAAYDWVRTRRDALPAAWQSDLAEVLAGTGVFTRTEKDLEFRHHSFAEFLAARYSAGAIPSDFPDLDEWIERGLSDAGRAYALFTFVLWGRNNHDIGRVLRTLLAGTKEKVLLAGRLLAEDIEADPELAASVVDRLVDLLLCTGALADAWDDAEEVGEVLGGLSSASLGDPVLNRLRTMRDDPHLAETVRIECAVALGKLVAPEEAAEWLTRFAEDAGLTAIRRSVSALGELVPDGLARAERVLVRTAEHRNDHLTVMAVAQLMLEHEMTDAAARLVGALCTTLRADPAVRPGADLPLPPGAARIADTVGDSAVGWGVLADLAVRSGRADDADWAITLVLAVPNVPEEDFVLAVAAAADRGRAADILSSAEVFSTSHLTWAAKRLHERGHQTFAVDLARRALARSTIDGSEFHSAAYVLTECGAKAELLRTVEEANHLRAEHLAQLARLLTGLGEVPAIAERLRAALAEPLIGPYDFALIAEVLLASGDHGTAEEVHRLAAGLDPRHQTEAAEILCRAGHVDLGRGLIVDMLVKGVRMEVFSDLLVEEILGNEKIGLTDELLAAIADVLPDVAGYQHVHLIEGLSRIGRTEEAIAAARRAVRTNIDRTWLDTAVEAWLAIGGAAAADEILTEVLTRDVLAKYRLEVAEAFAKEGLLDAAVAVWLDVVRHHGDEIAHGVEAASRLIGCGNRDTAIATLDTALADDRLARPAKNSLRALRAWMTA</sequence>
<dbReference type="SUPFAM" id="SSF52540">
    <property type="entry name" value="P-loop containing nucleoside triphosphate hydrolases"/>
    <property type="match status" value="1"/>
</dbReference>
<dbReference type="Proteomes" id="UP000520767">
    <property type="component" value="Unassembled WGS sequence"/>
</dbReference>